<reference evidence="1" key="1">
    <citation type="journal article" date="2020" name="Stud. Mycol.">
        <title>101 Dothideomycetes genomes: a test case for predicting lifestyles and emergence of pathogens.</title>
        <authorList>
            <person name="Haridas S."/>
            <person name="Albert R."/>
            <person name="Binder M."/>
            <person name="Bloem J."/>
            <person name="Labutti K."/>
            <person name="Salamov A."/>
            <person name="Andreopoulos B."/>
            <person name="Baker S."/>
            <person name="Barry K."/>
            <person name="Bills G."/>
            <person name="Bluhm B."/>
            <person name="Cannon C."/>
            <person name="Castanera R."/>
            <person name="Culley D."/>
            <person name="Daum C."/>
            <person name="Ezra D."/>
            <person name="Gonzalez J."/>
            <person name="Henrissat B."/>
            <person name="Kuo A."/>
            <person name="Liang C."/>
            <person name="Lipzen A."/>
            <person name="Lutzoni F."/>
            <person name="Magnuson J."/>
            <person name="Mondo S."/>
            <person name="Nolan M."/>
            <person name="Ohm R."/>
            <person name="Pangilinan J."/>
            <person name="Park H.-J."/>
            <person name="Ramirez L."/>
            <person name="Alfaro M."/>
            <person name="Sun H."/>
            <person name="Tritt A."/>
            <person name="Yoshinaga Y."/>
            <person name="Zwiers L.-H."/>
            <person name="Turgeon B."/>
            <person name="Goodwin S."/>
            <person name="Spatafora J."/>
            <person name="Crous P."/>
            <person name="Grigoriev I."/>
        </authorList>
    </citation>
    <scope>NUCLEOTIDE SEQUENCE</scope>
    <source>
        <strain evidence="1">CBS 627.86</strain>
    </source>
</reference>
<accession>A0A6A5Z7X2</accession>
<dbReference type="EMBL" id="ML977325">
    <property type="protein sequence ID" value="KAF2114478.1"/>
    <property type="molecule type" value="Genomic_DNA"/>
</dbReference>
<proteinExistence type="predicted"/>
<gene>
    <name evidence="1" type="ORF">BDV96DRAFT_98629</name>
</gene>
<dbReference type="Proteomes" id="UP000799770">
    <property type="component" value="Unassembled WGS sequence"/>
</dbReference>
<name>A0A6A5Z7X2_9PLEO</name>
<sequence>MAKNQGWFEALMERTDLEAVRSGAIKYRGSEDQQMALRHTAYGEWSNDYNSTFIALRESTPKDDSKNWRLAQCMAYEILYTKNRYDSTVALYAMGRFDRREGNSPTSDYALRLLTKELYGATDTYYRLSYNFPHLSNEFRKAVRAADFGAEGPNVMDYFRMLVFTAHEVDSDLKTRCFLDDESLPSEEQEFRKVIRFLKRLTGAPFRVVYVGARADIVAEETGCSVVDVDTELAALFDN</sequence>
<organism evidence="1 2">
    <name type="scientific">Lophiotrema nucula</name>
    <dbReference type="NCBI Taxonomy" id="690887"/>
    <lineage>
        <taxon>Eukaryota</taxon>
        <taxon>Fungi</taxon>
        <taxon>Dikarya</taxon>
        <taxon>Ascomycota</taxon>
        <taxon>Pezizomycotina</taxon>
        <taxon>Dothideomycetes</taxon>
        <taxon>Pleosporomycetidae</taxon>
        <taxon>Pleosporales</taxon>
        <taxon>Lophiotremataceae</taxon>
        <taxon>Lophiotrema</taxon>
    </lineage>
</organism>
<dbReference type="AlphaFoldDB" id="A0A6A5Z7X2"/>
<evidence type="ECO:0000313" key="1">
    <source>
        <dbReference type="EMBL" id="KAF2114478.1"/>
    </source>
</evidence>
<protein>
    <submittedName>
        <fullName evidence="1">Uncharacterized protein</fullName>
    </submittedName>
</protein>
<evidence type="ECO:0000313" key="2">
    <source>
        <dbReference type="Proteomes" id="UP000799770"/>
    </source>
</evidence>
<keyword evidence="2" id="KW-1185">Reference proteome</keyword>